<dbReference type="PATRIC" id="fig|294.132.peg.749"/>
<comment type="caution">
    <text evidence="4">The sequence shown here is derived from an EMBL/GenBank/DDBJ whole genome shotgun (WGS) entry which is preliminary data.</text>
</comment>
<feature type="domain" description="T2SS protein K second SAM-like" evidence="3">
    <location>
        <begin position="176"/>
        <end position="223"/>
    </location>
</feature>
<comment type="subcellular location">
    <subcellularLocation>
        <location evidence="1">Cell inner membrane</location>
    </subcellularLocation>
</comment>
<gene>
    <name evidence="4" type="ORF">VC35_10055</name>
</gene>
<dbReference type="GO" id="GO:0005886">
    <property type="term" value="C:plasma membrane"/>
    <property type="evidence" value="ECO:0007669"/>
    <property type="project" value="UniProtKB-SubCell"/>
</dbReference>
<dbReference type="GO" id="GO:0009306">
    <property type="term" value="P:protein secretion"/>
    <property type="evidence" value="ECO:0007669"/>
    <property type="project" value="InterPro"/>
</dbReference>
<organism evidence="4 5">
    <name type="scientific">Pseudomonas fluorescens</name>
    <dbReference type="NCBI Taxonomy" id="294"/>
    <lineage>
        <taxon>Bacteria</taxon>
        <taxon>Pseudomonadati</taxon>
        <taxon>Pseudomonadota</taxon>
        <taxon>Gammaproteobacteria</taxon>
        <taxon>Pseudomonadales</taxon>
        <taxon>Pseudomonadaceae</taxon>
        <taxon>Pseudomonas</taxon>
    </lineage>
</organism>
<evidence type="ECO:0000256" key="1">
    <source>
        <dbReference type="PIRNR" id="PIRNR002786"/>
    </source>
</evidence>
<dbReference type="InterPro" id="IPR049179">
    <property type="entry name" value="T2SSK_SAM-like_2nd"/>
</dbReference>
<evidence type="ECO:0000313" key="4">
    <source>
        <dbReference type="EMBL" id="KJZ47375.1"/>
    </source>
</evidence>
<protein>
    <recommendedName>
        <fullName evidence="1">Type II secretion system protein K</fullName>
    </recommendedName>
</protein>
<dbReference type="Gene3D" id="3.30.1300.30">
    <property type="entry name" value="GSPII I/J protein-like"/>
    <property type="match status" value="1"/>
</dbReference>
<dbReference type="PANTHER" id="PTHR38831:SF1">
    <property type="entry name" value="TYPE II SECRETION SYSTEM PROTEIN K-RELATED"/>
    <property type="match status" value="1"/>
</dbReference>
<dbReference type="RefSeq" id="WP_046039668.1">
    <property type="nucleotide sequence ID" value="NZ_LACC01000012.1"/>
</dbReference>
<keyword evidence="1 2" id="KW-0472">Membrane</keyword>
<keyword evidence="2" id="KW-1133">Transmembrane helix</keyword>
<accession>A0A0F4TTN8</accession>
<proteinExistence type="inferred from homology"/>
<feature type="transmembrane region" description="Helical" evidence="2">
    <location>
        <begin position="7"/>
        <end position="28"/>
    </location>
</feature>
<dbReference type="OrthoDB" id="5293133at2"/>
<keyword evidence="1" id="KW-1003">Cell membrane</keyword>
<dbReference type="Proteomes" id="UP000033588">
    <property type="component" value="Unassembled WGS sequence"/>
</dbReference>
<comment type="similarity">
    <text evidence="1">Belongs to the GSP K family.</text>
</comment>
<dbReference type="SUPFAM" id="SSF54523">
    <property type="entry name" value="Pili subunits"/>
    <property type="match status" value="1"/>
</dbReference>
<reference evidence="4 5" key="1">
    <citation type="submission" date="2015-03" db="EMBL/GenBank/DDBJ databases">
        <title>Comparative genomics of Pseudomonas insights into diversity of traits involved in vanlence and defense.</title>
        <authorList>
            <person name="Qin Y."/>
        </authorList>
    </citation>
    <scope>NUCLEOTIDE SEQUENCE [LARGE SCALE GENOMIC DNA]</scope>
    <source>
        <strain evidence="4 5">C8</strain>
    </source>
</reference>
<dbReference type="Pfam" id="PF03934">
    <property type="entry name" value="T2SSK"/>
    <property type="match status" value="1"/>
</dbReference>
<dbReference type="InterPro" id="IPR045584">
    <property type="entry name" value="Pilin-like"/>
</dbReference>
<name>A0A0F4TTN8_PSEFL</name>
<evidence type="ECO:0000259" key="3">
    <source>
        <dbReference type="Pfam" id="PF03934"/>
    </source>
</evidence>
<keyword evidence="2" id="KW-0812">Transmembrane</keyword>
<dbReference type="PIRSF" id="PIRSF002786">
    <property type="entry name" value="XcpX"/>
    <property type="match status" value="1"/>
</dbReference>
<dbReference type="PANTHER" id="PTHR38831">
    <property type="entry name" value="TYPE II SECRETION SYSTEM PROTEIN K"/>
    <property type="match status" value="1"/>
</dbReference>
<dbReference type="InterPro" id="IPR005628">
    <property type="entry name" value="GspK"/>
</dbReference>
<keyword evidence="1" id="KW-0813">Transport</keyword>
<evidence type="ECO:0000313" key="5">
    <source>
        <dbReference type="Proteomes" id="UP000033588"/>
    </source>
</evidence>
<dbReference type="InterPro" id="IPR038072">
    <property type="entry name" value="GspK_central_sf"/>
</dbReference>
<dbReference type="EMBL" id="LACC01000012">
    <property type="protein sequence ID" value="KJZ47375.1"/>
    <property type="molecule type" value="Genomic_DNA"/>
</dbReference>
<sequence length="283" mass="31307">MNGRQRGIALISVLLVMSLALLIIGGVLRSHHLSLQSSGQQLQQIQLRQLALGGETWALLLLRDALQDAKKPVERIQGWTAMAPGFEVEDAQIRIDIDDLAGRFNLNGLLRQGQVDQVTLNRWARLLELLELPPLQLSQVGPLGELSRLRLLPGIDARLLQRLEPWVALLPADTALNINTAPALLLRTLGEVDAATADALAHQAATMPWASVQAFTQDPLLSGQGLSSHGLGTQSRWYRIRVQVTRDGRELHLATDVGHDPKTRQLTVLQRRFLPMSSHERPR</sequence>
<dbReference type="AlphaFoldDB" id="A0A0F4TTN8"/>
<evidence type="ECO:0000256" key="2">
    <source>
        <dbReference type="SAM" id="Phobius"/>
    </source>
</evidence>
<dbReference type="SUPFAM" id="SSF158544">
    <property type="entry name" value="GspK insert domain-like"/>
    <property type="match status" value="1"/>
</dbReference>
<keyword evidence="1" id="KW-0997">Cell inner membrane</keyword>